<keyword evidence="9" id="KW-1185">Reference proteome</keyword>
<dbReference type="RefSeq" id="XP_043133317.1">
    <property type="nucleotide sequence ID" value="XM_043284536.1"/>
</dbReference>
<evidence type="ECO:0000256" key="2">
    <source>
        <dbReference type="ARBA" id="ARBA00022964"/>
    </source>
</evidence>
<dbReference type="AlphaFoldDB" id="A0A7R7VHG8"/>
<evidence type="ECO:0000256" key="7">
    <source>
        <dbReference type="ARBA" id="ARBA00035045"/>
    </source>
</evidence>
<dbReference type="GeneID" id="66979154"/>
<evidence type="ECO:0000313" key="8">
    <source>
        <dbReference type="EMBL" id="BCR84795.1"/>
    </source>
</evidence>
<dbReference type="Proteomes" id="UP000637239">
    <property type="component" value="Chromosome 2"/>
</dbReference>
<dbReference type="KEGG" id="ache:ACHE_20253A"/>
<evidence type="ECO:0000256" key="6">
    <source>
        <dbReference type="ARBA" id="ARBA00035023"/>
    </source>
</evidence>
<keyword evidence="3" id="KW-0560">Oxidoreductase</keyword>
<evidence type="ECO:0000256" key="3">
    <source>
        <dbReference type="ARBA" id="ARBA00023002"/>
    </source>
</evidence>
<comment type="cofactor">
    <cofactor evidence="1">
        <name>Fe(2+)</name>
        <dbReference type="ChEBI" id="CHEBI:29033"/>
    </cofactor>
</comment>
<evidence type="ECO:0000256" key="5">
    <source>
        <dbReference type="ARBA" id="ARBA00035013"/>
    </source>
</evidence>
<evidence type="ECO:0000256" key="4">
    <source>
        <dbReference type="ARBA" id="ARBA00023004"/>
    </source>
</evidence>
<dbReference type="GO" id="GO:0051213">
    <property type="term" value="F:dioxygenase activity"/>
    <property type="evidence" value="ECO:0007669"/>
    <property type="project" value="UniProtKB-KW"/>
</dbReference>
<dbReference type="PANTHER" id="PTHR39479:SF2">
    <property type="entry name" value="2-OXOADIPATE DIOXYGENASE_DECARBOXYLASE"/>
    <property type="match status" value="1"/>
</dbReference>
<name>A0A7R7VHG8_ASPCH</name>
<dbReference type="Gene3D" id="3.10.180.80">
    <property type="entry name" value="Uncharacterised protein PF07063, DUF1338"/>
    <property type="match status" value="1"/>
</dbReference>
<gene>
    <name evidence="8" type="ORF">ACHE_20253A</name>
</gene>
<accession>A0A7R7VHG8</accession>
<dbReference type="EMBL" id="AP024417">
    <property type="protein sequence ID" value="BCR84795.1"/>
    <property type="molecule type" value="Genomic_DNA"/>
</dbReference>
<dbReference type="SMART" id="SM01150">
    <property type="entry name" value="DUF1338"/>
    <property type="match status" value="1"/>
</dbReference>
<proteinExistence type="inferred from homology"/>
<keyword evidence="4" id="KW-0408">Iron</keyword>
<comment type="similarity">
    <text evidence="5">Belongs to the 2-oxoadipate dioxygenase/decarboxylase family.</text>
</comment>
<protein>
    <recommendedName>
        <fullName evidence="6">2-oxoadipate dioxygenase/decarboxylase</fullName>
        <ecNumber evidence="6">1.13.11.93</ecNumber>
    </recommendedName>
    <alternativeName>
        <fullName evidence="7">2-hydroxyglutarate synthase</fullName>
    </alternativeName>
</protein>
<evidence type="ECO:0000256" key="1">
    <source>
        <dbReference type="ARBA" id="ARBA00001954"/>
    </source>
</evidence>
<organism evidence="8 9">
    <name type="scientific">Aspergillus chevalieri</name>
    <name type="common">Eurotium chevalieri</name>
    <dbReference type="NCBI Taxonomy" id="182096"/>
    <lineage>
        <taxon>Eukaryota</taxon>
        <taxon>Fungi</taxon>
        <taxon>Dikarya</taxon>
        <taxon>Ascomycota</taxon>
        <taxon>Pezizomycotina</taxon>
        <taxon>Eurotiomycetes</taxon>
        <taxon>Eurotiomycetidae</taxon>
        <taxon>Eurotiales</taxon>
        <taxon>Aspergillaceae</taxon>
        <taxon>Aspergillus</taxon>
        <taxon>Aspergillus subgen. Aspergillus</taxon>
    </lineage>
</organism>
<reference evidence="8" key="1">
    <citation type="submission" date="2021-01" db="EMBL/GenBank/DDBJ databases">
        <authorList>
            <consortium name="Aspergillus chevalieri M1 genome sequencing consortium"/>
            <person name="Kazuki M."/>
            <person name="Futagami T."/>
        </authorList>
    </citation>
    <scope>NUCLEOTIDE SEQUENCE</scope>
    <source>
        <strain evidence="8">M1</strain>
    </source>
</reference>
<keyword evidence="2" id="KW-0223">Dioxygenase</keyword>
<dbReference type="Pfam" id="PF07063">
    <property type="entry name" value="HGLS"/>
    <property type="match status" value="1"/>
</dbReference>
<sequence>MYREEVPLYGDLVKIVHNINAVTLEDAISKTSAADTVALRASAEWLTLERHGANRLGIPYELQIVKRIFAVLGMYPIGYYDLSASGLPIHATCFRPKHTASLDWNPFRVFTTLFRPELLVSKDAREQALALLEQRRIFTDTLLDLLNTAGEQDAQLDHEQAEAFVPEALLSFSWRSVAAAAFDQYRLLREEHPILADIACLQSAHINHLRSLNQTPDPFPILQCRGHFGVICQMIQGMPIAFLGYH</sequence>
<dbReference type="PANTHER" id="PTHR39479">
    <property type="match status" value="1"/>
</dbReference>
<evidence type="ECO:0000313" key="9">
    <source>
        <dbReference type="Proteomes" id="UP000637239"/>
    </source>
</evidence>
<reference evidence="8" key="2">
    <citation type="submission" date="2021-02" db="EMBL/GenBank/DDBJ databases">
        <title>Aspergillus chevalieri M1 genome sequence.</title>
        <authorList>
            <person name="Kadooka C."/>
            <person name="Mori K."/>
            <person name="Futagami T."/>
        </authorList>
    </citation>
    <scope>NUCLEOTIDE SEQUENCE</scope>
    <source>
        <strain evidence="8">M1</strain>
    </source>
</reference>
<dbReference type="InterPro" id="IPR009770">
    <property type="entry name" value="HGLS"/>
</dbReference>
<dbReference type="EC" id="1.13.11.93" evidence="6"/>